<feature type="compositionally biased region" description="Basic and acidic residues" evidence="1">
    <location>
        <begin position="87"/>
        <end position="123"/>
    </location>
</feature>
<evidence type="ECO:0000259" key="2">
    <source>
        <dbReference type="Pfam" id="PF25234"/>
    </source>
</evidence>
<dbReference type="CDD" id="cd22896">
    <property type="entry name" value="periphilin-like"/>
    <property type="match status" value="1"/>
</dbReference>
<dbReference type="PANTHER" id="PTHR15836:SF4">
    <property type="entry name" value="PERIPHILIN-1"/>
    <property type="match status" value="1"/>
</dbReference>
<feature type="domain" description="Periphilin-1 C-terminal" evidence="2">
    <location>
        <begin position="180"/>
        <end position="260"/>
    </location>
</feature>
<dbReference type="PANTHER" id="PTHR15836">
    <property type="entry name" value="PERIPHILIN 1"/>
    <property type="match status" value="1"/>
</dbReference>
<dbReference type="AlphaFoldDB" id="A0A3P9I6E1"/>
<evidence type="ECO:0000313" key="3">
    <source>
        <dbReference type="Ensembl" id="ENSORLP00015015414.1"/>
    </source>
</evidence>
<feature type="compositionally biased region" description="Basic residues" evidence="1">
    <location>
        <begin position="18"/>
        <end position="41"/>
    </location>
</feature>
<protein>
    <recommendedName>
        <fullName evidence="2">Periphilin-1 C-terminal domain-containing protein</fullName>
    </recommendedName>
</protein>
<reference evidence="3" key="3">
    <citation type="submission" date="2025-08" db="UniProtKB">
        <authorList>
            <consortium name="Ensembl"/>
        </authorList>
    </citation>
    <scope>IDENTIFICATION</scope>
    <source>
        <strain evidence="3">HSOK</strain>
    </source>
</reference>
<name>A0A3P9I6E1_ORYLA</name>
<dbReference type="InterPro" id="IPR028851">
    <property type="entry name" value="Pphln1"/>
</dbReference>
<evidence type="ECO:0000256" key="1">
    <source>
        <dbReference type="SAM" id="MobiDB-lite"/>
    </source>
</evidence>
<feature type="compositionally biased region" description="Basic and acidic residues" evidence="1">
    <location>
        <begin position="156"/>
        <end position="178"/>
    </location>
</feature>
<dbReference type="Proteomes" id="UP000265200">
    <property type="component" value="Chromosome 7"/>
</dbReference>
<proteinExistence type="predicted"/>
<organism evidence="3 4">
    <name type="scientific">Oryzias latipes</name>
    <name type="common">Japanese rice fish</name>
    <name type="synonym">Japanese killifish</name>
    <dbReference type="NCBI Taxonomy" id="8090"/>
    <lineage>
        <taxon>Eukaryota</taxon>
        <taxon>Metazoa</taxon>
        <taxon>Chordata</taxon>
        <taxon>Craniata</taxon>
        <taxon>Vertebrata</taxon>
        <taxon>Euteleostomi</taxon>
        <taxon>Actinopterygii</taxon>
        <taxon>Neopterygii</taxon>
        <taxon>Teleostei</taxon>
        <taxon>Neoteleostei</taxon>
        <taxon>Acanthomorphata</taxon>
        <taxon>Ovalentaria</taxon>
        <taxon>Atherinomorphae</taxon>
        <taxon>Beloniformes</taxon>
        <taxon>Adrianichthyidae</taxon>
        <taxon>Oryziinae</taxon>
        <taxon>Oryzias</taxon>
    </lineage>
</organism>
<sequence>MDYPRAQNTKDDEEEKRPIRRVRSPSRPRAWHPPNFHKPRIGRGFYKPHFPRDDHSFYKGGYKYNYFKPRLGISRKDYLPPKPYRIPVREKDDGRADMERRKEKEKPKDERGKEHFDLRETIERNSPTRQSSTPRPVFTRATSSRDKDVQFTVSLSDRHQSSERDHRASKSKDREWSKDMELPLTASQTAARDRAIQQKRREIDEVYYQECEMFSLVVKMLIAKDPSLEGPIQSSLQENLRDIGKRCVVAMKKFIEDYDSRDLLN</sequence>
<dbReference type="InterPro" id="IPR057603">
    <property type="entry name" value="Periphilin-1_C"/>
</dbReference>
<feature type="region of interest" description="Disordered" evidence="1">
    <location>
        <begin position="73"/>
        <end position="178"/>
    </location>
</feature>
<feature type="compositionally biased region" description="Polar residues" evidence="1">
    <location>
        <begin position="124"/>
        <end position="134"/>
    </location>
</feature>
<dbReference type="Pfam" id="PF25234">
    <property type="entry name" value="Periphilin_C"/>
    <property type="match status" value="1"/>
</dbReference>
<reference key="1">
    <citation type="journal article" date="2007" name="Nature">
        <title>The medaka draft genome and insights into vertebrate genome evolution.</title>
        <authorList>
            <person name="Kasahara M."/>
            <person name="Naruse K."/>
            <person name="Sasaki S."/>
            <person name="Nakatani Y."/>
            <person name="Qu W."/>
            <person name="Ahsan B."/>
            <person name="Yamada T."/>
            <person name="Nagayasu Y."/>
            <person name="Doi K."/>
            <person name="Kasai Y."/>
            <person name="Jindo T."/>
            <person name="Kobayashi D."/>
            <person name="Shimada A."/>
            <person name="Toyoda A."/>
            <person name="Kuroki Y."/>
            <person name="Fujiyama A."/>
            <person name="Sasaki T."/>
            <person name="Shimizu A."/>
            <person name="Asakawa S."/>
            <person name="Shimizu N."/>
            <person name="Hashimoto S."/>
            <person name="Yang J."/>
            <person name="Lee Y."/>
            <person name="Matsushima K."/>
            <person name="Sugano S."/>
            <person name="Sakaizumi M."/>
            <person name="Narita T."/>
            <person name="Ohishi K."/>
            <person name="Haga S."/>
            <person name="Ohta F."/>
            <person name="Nomoto H."/>
            <person name="Nogata K."/>
            <person name="Morishita T."/>
            <person name="Endo T."/>
            <person name="Shin-I T."/>
            <person name="Takeda H."/>
            <person name="Morishita S."/>
            <person name="Kohara Y."/>
        </authorList>
    </citation>
    <scope>NUCLEOTIDE SEQUENCE [LARGE SCALE GENOMIC DNA]</scope>
    <source>
        <strain>Hd-rR</strain>
    </source>
</reference>
<reference evidence="3" key="4">
    <citation type="submission" date="2025-09" db="UniProtKB">
        <authorList>
            <consortium name="Ensembl"/>
        </authorList>
    </citation>
    <scope>IDENTIFICATION</scope>
    <source>
        <strain evidence="3">HSOK</strain>
    </source>
</reference>
<dbReference type="Ensembl" id="ENSORLT00015023321.1">
    <property type="protein sequence ID" value="ENSORLP00015015414.1"/>
    <property type="gene ID" value="ENSORLG00015016332.1"/>
</dbReference>
<accession>A0A3P9I6E1</accession>
<reference evidence="3 4" key="2">
    <citation type="submission" date="2017-04" db="EMBL/GenBank/DDBJ databases">
        <title>CpG methylation of centromeres and impact of large insertions on vertebrate speciation.</title>
        <authorList>
            <person name="Ichikawa K."/>
            <person name="Yoshimura J."/>
            <person name="Morishita S."/>
        </authorList>
    </citation>
    <scope>NUCLEOTIDE SEQUENCE</scope>
    <source>
        <strain evidence="3 4">HSOK</strain>
    </source>
</reference>
<dbReference type="GO" id="GO:0045892">
    <property type="term" value="P:negative regulation of DNA-templated transcription"/>
    <property type="evidence" value="ECO:0007669"/>
    <property type="project" value="InterPro"/>
</dbReference>
<feature type="region of interest" description="Disordered" evidence="1">
    <location>
        <begin position="1"/>
        <end position="52"/>
    </location>
</feature>
<evidence type="ECO:0000313" key="4">
    <source>
        <dbReference type="Proteomes" id="UP000265200"/>
    </source>
</evidence>